<reference evidence="2 3" key="1">
    <citation type="submission" date="2024-01" db="EMBL/GenBank/DDBJ databases">
        <title>Genome insights into Plantactinospora sonchi sp. nov.</title>
        <authorList>
            <person name="Wang L."/>
        </authorList>
    </citation>
    <scope>NUCLEOTIDE SEQUENCE [LARGE SCALE GENOMIC DNA]</scope>
    <source>
        <strain evidence="2 3">NEAU-QY2</strain>
    </source>
</reference>
<dbReference type="GO" id="GO:0008168">
    <property type="term" value="F:methyltransferase activity"/>
    <property type="evidence" value="ECO:0007669"/>
    <property type="project" value="UniProtKB-KW"/>
</dbReference>
<dbReference type="GO" id="GO:0032259">
    <property type="term" value="P:methylation"/>
    <property type="evidence" value="ECO:0007669"/>
    <property type="project" value="UniProtKB-KW"/>
</dbReference>
<dbReference type="SUPFAM" id="SSF53335">
    <property type="entry name" value="S-adenosyl-L-methionine-dependent methyltransferases"/>
    <property type="match status" value="1"/>
</dbReference>
<comment type="caution">
    <text evidence="2">The sequence shown here is derived from an EMBL/GenBank/DDBJ whole genome shotgun (WGS) entry which is preliminary data.</text>
</comment>
<evidence type="ECO:0000313" key="2">
    <source>
        <dbReference type="EMBL" id="MEE6257854.1"/>
    </source>
</evidence>
<dbReference type="InterPro" id="IPR016584">
    <property type="entry name" value="MeTrfase_VrtF"/>
</dbReference>
<evidence type="ECO:0000259" key="1">
    <source>
        <dbReference type="Pfam" id="PF08242"/>
    </source>
</evidence>
<dbReference type="InterPro" id="IPR013217">
    <property type="entry name" value="Methyltransf_12"/>
</dbReference>
<dbReference type="EMBL" id="JAZGQK010000003">
    <property type="protein sequence ID" value="MEE6257854.1"/>
    <property type="molecule type" value="Genomic_DNA"/>
</dbReference>
<protein>
    <submittedName>
        <fullName evidence="2">Class I SAM-dependent methyltransferase</fullName>
        <ecNumber evidence="2">2.1.-.-</ecNumber>
    </submittedName>
</protein>
<dbReference type="InterPro" id="IPR029063">
    <property type="entry name" value="SAM-dependent_MTases_sf"/>
</dbReference>
<keyword evidence="2" id="KW-0808">Transferase</keyword>
<keyword evidence="3" id="KW-1185">Reference proteome</keyword>
<dbReference type="PIRSF" id="PIRSF011491">
    <property type="entry name" value="Mtase_YbcY_prd"/>
    <property type="match status" value="1"/>
</dbReference>
<dbReference type="Pfam" id="PF08242">
    <property type="entry name" value="Methyltransf_12"/>
    <property type="match status" value="1"/>
</dbReference>
<organism evidence="2 3">
    <name type="scientific">Plantactinospora sonchi</name>
    <dbReference type="NCBI Taxonomy" id="1544735"/>
    <lineage>
        <taxon>Bacteria</taxon>
        <taxon>Bacillati</taxon>
        <taxon>Actinomycetota</taxon>
        <taxon>Actinomycetes</taxon>
        <taxon>Micromonosporales</taxon>
        <taxon>Micromonosporaceae</taxon>
        <taxon>Plantactinospora</taxon>
    </lineage>
</organism>
<keyword evidence="2" id="KW-0489">Methyltransferase</keyword>
<evidence type="ECO:0000313" key="3">
    <source>
        <dbReference type="Proteomes" id="UP001332243"/>
    </source>
</evidence>
<gene>
    <name evidence="2" type="ORF">V1633_05020</name>
</gene>
<proteinExistence type="predicted"/>
<dbReference type="CDD" id="cd02440">
    <property type="entry name" value="AdoMet_MTases"/>
    <property type="match status" value="1"/>
</dbReference>
<accession>A0ABU7RN30</accession>
<dbReference type="EC" id="2.1.-.-" evidence="2"/>
<feature type="domain" description="Methyltransferase type 12" evidence="1">
    <location>
        <begin position="55"/>
        <end position="158"/>
    </location>
</feature>
<name>A0ABU7RN30_9ACTN</name>
<dbReference type="Proteomes" id="UP001332243">
    <property type="component" value="Unassembled WGS sequence"/>
</dbReference>
<sequence length="233" mass="25668">MPTDEEVVAGQAIYNRFVLATYDIYVLGFSNRLIWRCPKRHMLDNYRRNTGNRHLDLGPGTAYLLDHCRFPTASPELTLVDLNPTVLRMSASRLARYRPATVRADLLRPLPFDDTTLPPGSYDSVGLNFVLHCLPGNWAEKGAALDNAVAALRPGGRFFGSTILSSGVKVTGAARRLMAVYNSKGIFHNTDDDLAGLRWQLDTRFTDIQVTVRGNVALFEATKPESGATLATG</sequence>
<dbReference type="Gene3D" id="3.40.50.150">
    <property type="entry name" value="Vaccinia Virus protein VP39"/>
    <property type="match status" value="1"/>
</dbReference>
<dbReference type="RefSeq" id="WP_331212963.1">
    <property type="nucleotide sequence ID" value="NZ_JAZGQK010000003.1"/>
</dbReference>